<dbReference type="InterPro" id="IPR050471">
    <property type="entry name" value="AB_hydrolase"/>
</dbReference>
<keyword evidence="4" id="KW-0378">Hydrolase</keyword>
<dbReference type="PRINTS" id="PR00412">
    <property type="entry name" value="EPOXHYDRLASE"/>
</dbReference>
<feature type="domain" description="AB hydrolase-1" evidence="3">
    <location>
        <begin position="24"/>
        <end position="281"/>
    </location>
</feature>
<sequence length="299" mass="31194">METISLPDGRLLDLDPGPGDPALPTVVAHHGTPGAGTRDRHLDAVAAAAGVRVVTFSRAGYGGSTRHRGRTVADVAADVEALLDHLGVATCATMGASGGGPHALATAALLPDRVTGVLCIAGVGPWGEPDLDFMTGMGEDNVEEFGLALAGEDDVRPWLEEQAAAMRGTTPAQLVESMASILPEVDRAAVLGARGVQLGEDLVASFAEALRPGVDGWLDDDLAFTRPWGFDLDGLVSRKVPTFVWQGEVDLMVPPSHGRWLAARLTHASSHLLPDEGHLSISLGHLEQMIADLAATIRP</sequence>
<keyword evidence="5" id="KW-1185">Reference proteome</keyword>
<accession>A0ABV5KG34</accession>
<organism evidence="4 5">
    <name type="scientific">Nocardioides plantarum</name>
    <dbReference type="NCBI Taxonomy" id="29299"/>
    <lineage>
        <taxon>Bacteria</taxon>
        <taxon>Bacillati</taxon>
        <taxon>Actinomycetota</taxon>
        <taxon>Actinomycetes</taxon>
        <taxon>Propionibacteriales</taxon>
        <taxon>Nocardioidaceae</taxon>
        <taxon>Nocardioides</taxon>
    </lineage>
</organism>
<evidence type="ECO:0000313" key="5">
    <source>
        <dbReference type="Proteomes" id="UP001589750"/>
    </source>
</evidence>
<name>A0ABV5KG34_9ACTN</name>
<reference evidence="4 5" key="1">
    <citation type="submission" date="2024-09" db="EMBL/GenBank/DDBJ databases">
        <authorList>
            <person name="Sun Q."/>
            <person name="Mori K."/>
        </authorList>
    </citation>
    <scope>NUCLEOTIDE SEQUENCE [LARGE SCALE GENOMIC DNA]</scope>
    <source>
        <strain evidence="4 5">JCM 9626</strain>
    </source>
</reference>
<feature type="region of interest" description="Disordered" evidence="2">
    <location>
        <begin position="1"/>
        <end position="21"/>
    </location>
</feature>
<dbReference type="InterPro" id="IPR000639">
    <property type="entry name" value="Epox_hydrolase-like"/>
</dbReference>
<dbReference type="InterPro" id="IPR000073">
    <property type="entry name" value="AB_hydrolase_1"/>
</dbReference>
<dbReference type="EMBL" id="JBHMDG010000026">
    <property type="protein sequence ID" value="MFB9314820.1"/>
    <property type="molecule type" value="Genomic_DNA"/>
</dbReference>
<keyword evidence="1" id="KW-0560">Oxidoreductase</keyword>
<dbReference type="InterPro" id="IPR029058">
    <property type="entry name" value="AB_hydrolase_fold"/>
</dbReference>
<comment type="caution">
    <text evidence="4">The sequence shown here is derived from an EMBL/GenBank/DDBJ whole genome shotgun (WGS) entry which is preliminary data.</text>
</comment>
<dbReference type="RefSeq" id="WP_140009966.1">
    <property type="nucleotide sequence ID" value="NZ_JBHMDG010000026.1"/>
</dbReference>
<dbReference type="PANTHER" id="PTHR43433:SF1">
    <property type="entry name" value="BLL5160 PROTEIN"/>
    <property type="match status" value="1"/>
</dbReference>
<protein>
    <submittedName>
        <fullName evidence="4">Alpha/beta fold hydrolase</fullName>
    </submittedName>
</protein>
<evidence type="ECO:0000256" key="2">
    <source>
        <dbReference type="SAM" id="MobiDB-lite"/>
    </source>
</evidence>
<proteinExistence type="predicted"/>
<dbReference type="Gene3D" id="3.40.50.1820">
    <property type="entry name" value="alpha/beta hydrolase"/>
    <property type="match status" value="1"/>
</dbReference>
<dbReference type="GO" id="GO:0016787">
    <property type="term" value="F:hydrolase activity"/>
    <property type="evidence" value="ECO:0007669"/>
    <property type="project" value="UniProtKB-KW"/>
</dbReference>
<evidence type="ECO:0000313" key="4">
    <source>
        <dbReference type="EMBL" id="MFB9314820.1"/>
    </source>
</evidence>
<dbReference type="SUPFAM" id="SSF53474">
    <property type="entry name" value="alpha/beta-Hydrolases"/>
    <property type="match status" value="1"/>
</dbReference>
<dbReference type="PANTHER" id="PTHR43433">
    <property type="entry name" value="HYDROLASE, ALPHA/BETA FOLD FAMILY PROTEIN"/>
    <property type="match status" value="1"/>
</dbReference>
<dbReference type="Proteomes" id="UP001589750">
    <property type="component" value="Unassembled WGS sequence"/>
</dbReference>
<evidence type="ECO:0000256" key="1">
    <source>
        <dbReference type="ARBA" id="ARBA00022559"/>
    </source>
</evidence>
<gene>
    <name evidence="4" type="ORF">ACFFRI_17310</name>
</gene>
<dbReference type="Pfam" id="PF00561">
    <property type="entry name" value="Abhydrolase_1"/>
    <property type="match status" value="1"/>
</dbReference>
<evidence type="ECO:0000259" key="3">
    <source>
        <dbReference type="Pfam" id="PF00561"/>
    </source>
</evidence>
<keyword evidence="1" id="KW-0575">Peroxidase</keyword>